<evidence type="ECO:0000256" key="2">
    <source>
        <dbReference type="ARBA" id="ARBA00022692"/>
    </source>
</evidence>
<keyword evidence="4 5" id="KW-0472">Membrane</keyword>
<feature type="non-terminal residue" evidence="6">
    <location>
        <position position="1"/>
    </location>
</feature>
<evidence type="ECO:0000256" key="5">
    <source>
        <dbReference type="SAM" id="Phobius"/>
    </source>
</evidence>
<name>A0AAV5WT27_9BILA</name>
<proteinExistence type="predicted"/>
<evidence type="ECO:0000313" key="7">
    <source>
        <dbReference type="Proteomes" id="UP001432322"/>
    </source>
</evidence>
<feature type="transmembrane region" description="Helical" evidence="5">
    <location>
        <begin position="102"/>
        <end position="120"/>
    </location>
</feature>
<dbReference type="EMBL" id="BTSY01000006">
    <property type="protein sequence ID" value="GMT34146.1"/>
    <property type="molecule type" value="Genomic_DNA"/>
</dbReference>
<dbReference type="PANTHER" id="PTHR12479:SF11">
    <property type="entry name" value="PROTEIN CBG14497"/>
    <property type="match status" value="1"/>
</dbReference>
<protein>
    <recommendedName>
        <fullName evidence="8">G protein-coupled receptor</fullName>
    </recommendedName>
</protein>
<evidence type="ECO:0000313" key="6">
    <source>
        <dbReference type="EMBL" id="GMT34146.1"/>
    </source>
</evidence>
<feature type="transmembrane region" description="Helical" evidence="5">
    <location>
        <begin position="48"/>
        <end position="76"/>
    </location>
</feature>
<keyword evidence="2 5" id="KW-0812">Transmembrane</keyword>
<evidence type="ECO:0000256" key="4">
    <source>
        <dbReference type="ARBA" id="ARBA00023136"/>
    </source>
</evidence>
<dbReference type="PANTHER" id="PTHR12479">
    <property type="entry name" value="LYSOSOMAL-ASSOCIATED TRANSMEMBRANE PROTEIN"/>
    <property type="match status" value="1"/>
</dbReference>
<sequence>IHSQSSNTKAKEPQGPKINLKILTIPIGLVFLTIFYLFIGIIQQKSNLLYPFILLQVFLSFLIAILLAIVVICWVCDARKVLHRYLLLGRELNQHSKSQDKLPIAIIIAVLSCSLIFQMWSTRAVCGCFRYFTDVAKHNARMANYV</sequence>
<comment type="subcellular location">
    <subcellularLocation>
        <location evidence="1">Endomembrane system</location>
        <topology evidence="1">Multi-pass membrane protein</topology>
    </subcellularLocation>
</comment>
<gene>
    <name evidence="6" type="ORF">PFISCL1PPCAC_25443</name>
</gene>
<dbReference type="AlphaFoldDB" id="A0AAV5WT27"/>
<reference evidence="6" key="1">
    <citation type="submission" date="2023-10" db="EMBL/GenBank/DDBJ databases">
        <title>Genome assembly of Pristionchus species.</title>
        <authorList>
            <person name="Yoshida K."/>
            <person name="Sommer R.J."/>
        </authorList>
    </citation>
    <scope>NUCLEOTIDE SEQUENCE</scope>
    <source>
        <strain evidence="6">RS5133</strain>
    </source>
</reference>
<dbReference type="GO" id="GO:0012505">
    <property type="term" value="C:endomembrane system"/>
    <property type="evidence" value="ECO:0007669"/>
    <property type="project" value="UniProtKB-SubCell"/>
</dbReference>
<dbReference type="Proteomes" id="UP001432322">
    <property type="component" value="Unassembled WGS sequence"/>
</dbReference>
<keyword evidence="3 5" id="KW-1133">Transmembrane helix</keyword>
<evidence type="ECO:0000256" key="3">
    <source>
        <dbReference type="ARBA" id="ARBA00022989"/>
    </source>
</evidence>
<evidence type="ECO:0008006" key="8">
    <source>
        <dbReference type="Google" id="ProtNLM"/>
    </source>
</evidence>
<dbReference type="GO" id="GO:0005765">
    <property type="term" value="C:lysosomal membrane"/>
    <property type="evidence" value="ECO:0007669"/>
    <property type="project" value="TreeGrafter"/>
</dbReference>
<evidence type="ECO:0000256" key="1">
    <source>
        <dbReference type="ARBA" id="ARBA00004127"/>
    </source>
</evidence>
<accession>A0AAV5WT27</accession>
<feature type="transmembrane region" description="Helical" evidence="5">
    <location>
        <begin position="20"/>
        <end position="42"/>
    </location>
</feature>
<dbReference type="InterPro" id="IPR051115">
    <property type="entry name" value="LAPTM_transporter"/>
</dbReference>
<keyword evidence="7" id="KW-1185">Reference proteome</keyword>
<comment type="caution">
    <text evidence="6">The sequence shown here is derived from an EMBL/GenBank/DDBJ whole genome shotgun (WGS) entry which is preliminary data.</text>
</comment>
<organism evidence="6 7">
    <name type="scientific">Pristionchus fissidentatus</name>
    <dbReference type="NCBI Taxonomy" id="1538716"/>
    <lineage>
        <taxon>Eukaryota</taxon>
        <taxon>Metazoa</taxon>
        <taxon>Ecdysozoa</taxon>
        <taxon>Nematoda</taxon>
        <taxon>Chromadorea</taxon>
        <taxon>Rhabditida</taxon>
        <taxon>Rhabditina</taxon>
        <taxon>Diplogasteromorpha</taxon>
        <taxon>Diplogasteroidea</taxon>
        <taxon>Neodiplogasteridae</taxon>
        <taxon>Pristionchus</taxon>
    </lineage>
</organism>